<evidence type="ECO:0000256" key="1">
    <source>
        <dbReference type="ARBA" id="ARBA00005641"/>
    </source>
</evidence>
<dbReference type="PANTHER" id="PTHR35923:SF2">
    <property type="entry name" value="ENDOGLUCANASE"/>
    <property type="match status" value="1"/>
</dbReference>
<dbReference type="SUPFAM" id="SSF51445">
    <property type="entry name" value="(Trans)glycosidases"/>
    <property type="match status" value="1"/>
</dbReference>
<dbReference type="HOGENOM" id="CLU_2215232_0_0_1"/>
<dbReference type="InParanoid" id="K3X5K9"/>
<evidence type="ECO:0000259" key="8">
    <source>
        <dbReference type="Pfam" id="PF00150"/>
    </source>
</evidence>
<evidence type="ECO:0000256" key="4">
    <source>
        <dbReference type="ARBA" id="ARBA00023277"/>
    </source>
</evidence>
<name>K3X5K9_GLOUD</name>
<dbReference type="EnsemblProtists" id="PYU1_T012508">
    <property type="protein sequence ID" value="PYU1_T012508"/>
    <property type="gene ID" value="PYU1_G012482"/>
</dbReference>
<dbReference type="AlphaFoldDB" id="K3X5K9"/>
<dbReference type="InterPro" id="IPR017853">
    <property type="entry name" value="GH"/>
</dbReference>
<protein>
    <recommendedName>
        <fullName evidence="8">Glycoside hydrolase family 5 domain-containing protein</fullName>
    </recommendedName>
</protein>
<evidence type="ECO:0000256" key="3">
    <source>
        <dbReference type="ARBA" id="ARBA00023001"/>
    </source>
</evidence>
<keyword evidence="6" id="KW-0624">Polysaccharide degradation</keyword>
<feature type="domain" description="Glycoside hydrolase family 5" evidence="8">
    <location>
        <begin position="2"/>
        <end position="100"/>
    </location>
</feature>
<keyword evidence="3" id="KW-0136">Cellulose degradation</keyword>
<proteinExistence type="inferred from homology"/>
<evidence type="ECO:0000313" key="10">
    <source>
        <dbReference type="Proteomes" id="UP000019132"/>
    </source>
</evidence>
<keyword evidence="2 7" id="KW-0378">Hydrolase</keyword>
<dbReference type="EMBL" id="GL376610">
    <property type="status" value="NOT_ANNOTATED_CDS"/>
    <property type="molecule type" value="Genomic_DNA"/>
</dbReference>
<dbReference type="GO" id="GO:0004553">
    <property type="term" value="F:hydrolase activity, hydrolyzing O-glycosyl compounds"/>
    <property type="evidence" value="ECO:0007669"/>
    <property type="project" value="InterPro"/>
</dbReference>
<dbReference type="STRING" id="431595.K3X5K9"/>
<accession>K3X5K9</accession>
<dbReference type="Gene3D" id="3.20.20.80">
    <property type="entry name" value="Glycosidases"/>
    <property type="match status" value="1"/>
</dbReference>
<sequence length="107" mass="12281">MTNTIDKVTPKWVIFVEGMSQASRDDPNTPCFSGGNLMIRLVYSLHMHNPDVSDMSYFHNASFPFNMPAIWDEHFGFVWEDKRYNGEMIIGEWGCAYHNEGTARITG</sequence>
<evidence type="ECO:0000256" key="2">
    <source>
        <dbReference type="ARBA" id="ARBA00022801"/>
    </source>
</evidence>
<dbReference type="PANTHER" id="PTHR35923">
    <property type="entry name" value="MAJOR EXTRACELLULAR ENDOGLUCANASE"/>
    <property type="match status" value="1"/>
</dbReference>
<reference evidence="10" key="2">
    <citation type="submission" date="2010-04" db="EMBL/GenBank/DDBJ databases">
        <authorList>
            <person name="Buell R."/>
            <person name="Hamilton J."/>
            <person name="Hostetler J."/>
        </authorList>
    </citation>
    <scope>NUCLEOTIDE SEQUENCE [LARGE SCALE GENOMIC DNA]</scope>
    <source>
        <strain evidence="10">DAOM:BR144</strain>
    </source>
</reference>
<evidence type="ECO:0000256" key="6">
    <source>
        <dbReference type="ARBA" id="ARBA00023326"/>
    </source>
</evidence>
<evidence type="ECO:0000256" key="7">
    <source>
        <dbReference type="RuleBase" id="RU361153"/>
    </source>
</evidence>
<keyword evidence="10" id="KW-1185">Reference proteome</keyword>
<evidence type="ECO:0000256" key="5">
    <source>
        <dbReference type="ARBA" id="ARBA00023295"/>
    </source>
</evidence>
<dbReference type="Proteomes" id="UP000019132">
    <property type="component" value="Unassembled WGS sequence"/>
</dbReference>
<dbReference type="Pfam" id="PF00150">
    <property type="entry name" value="Cellulase"/>
    <property type="match status" value="1"/>
</dbReference>
<dbReference type="VEuPathDB" id="FungiDB:PYU1_G012482"/>
<keyword evidence="5 7" id="KW-0326">Glycosidase</keyword>
<comment type="similarity">
    <text evidence="1 7">Belongs to the glycosyl hydrolase 5 (cellulase A) family.</text>
</comment>
<dbReference type="InterPro" id="IPR001547">
    <property type="entry name" value="Glyco_hydro_5"/>
</dbReference>
<organism evidence="9 10">
    <name type="scientific">Globisporangium ultimum (strain ATCC 200006 / CBS 805.95 / DAOM BR144)</name>
    <name type="common">Pythium ultimum</name>
    <dbReference type="NCBI Taxonomy" id="431595"/>
    <lineage>
        <taxon>Eukaryota</taxon>
        <taxon>Sar</taxon>
        <taxon>Stramenopiles</taxon>
        <taxon>Oomycota</taxon>
        <taxon>Peronosporomycetes</taxon>
        <taxon>Pythiales</taxon>
        <taxon>Pythiaceae</taxon>
        <taxon>Globisporangium</taxon>
    </lineage>
</organism>
<reference evidence="9" key="3">
    <citation type="submission" date="2015-02" db="UniProtKB">
        <authorList>
            <consortium name="EnsemblProtists"/>
        </authorList>
    </citation>
    <scope>IDENTIFICATION</scope>
    <source>
        <strain evidence="9">DAOM BR144</strain>
    </source>
</reference>
<keyword evidence="4" id="KW-0119">Carbohydrate metabolism</keyword>
<reference evidence="10" key="1">
    <citation type="journal article" date="2010" name="Genome Biol.">
        <title>Genome sequence of the necrotrophic plant pathogen Pythium ultimum reveals original pathogenicity mechanisms and effector repertoire.</title>
        <authorList>
            <person name="Levesque C.A."/>
            <person name="Brouwer H."/>
            <person name="Cano L."/>
            <person name="Hamilton J.P."/>
            <person name="Holt C."/>
            <person name="Huitema E."/>
            <person name="Raffaele S."/>
            <person name="Robideau G.P."/>
            <person name="Thines M."/>
            <person name="Win J."/>
            <person name="Zerillo M.M."/>
            <person name="Beakes G.W."/>
            <person name="Boore J.L."/>
            <person name="Busam D."/>
            <person name="Dumas B."/>
            <person name="Ferriera S."/>
            <person name="Fuerstenberg S.I."/>
            <person name="Gachon C.M."/>
            <person name="Gaulin E."/>
            <person name="Govers F."/>
            <person name="Grenville-Briggs L."/>
            <person name="Horner N."/>
            <person name="Hostetler J."/>
            <person name="Jiang R.H."/>
            <person name="Johnson J."/>
            <person name="Krajaejun T."/>
            <person name="Lin H."/>
            <person name="Meijer H.J."/>
            <person name="Moore B."/>
            <person name="Morris P."/>
            <person name="Phuntmart V."/>
            <person name="Puiu D."/>
            <person name="Shetty J."/>
            <person name="Stajich J.E."/>
            <person name="Tripathy S."/>
            <person name="Wawra S."/>
            <person name="van West P."/>
            <person name="Whitty B.R."/>
            <person name="Coutinho P.M."/>
            <person name="Henrissat B."/>
            <person name="Martin F."/>
            <person name="Thomas P.D."/>
            <person name="Tyler B.M."/>
            <person name="De Vries R.P."/>
            <person name="Kamoun S."/>
            <person name="Yandell M."/>
            <person name="Tisserat N."/>
            <person name="Buell C.R."/>
        </authorList>
    </citation>
    <scope>NUCLEOTIDE SEQUENCE</scope>
    <source>
        <strain evidence="10">DAOM:BR144</strain>
    </source>
</reference>
<dbReference type="GO" id="GO:0030245">
    <property type="term" value="P:cellulose catabolic process"/>
    <property type="evidence" value="ECO:0007669"/>
    <property type="project" value="UniProtKB-KW"/>
</dbReference>
<evidence type="ECO:0000313" key="9">
    <source>
        <dbReference type="EnsemblProtists" id="PYU1_T012508"/>
    </source>
</evidence>